<evidence type="ECO:0000313" key="2">
    <source>
        <dbReference type="Proteomes" id="UP001447188"/>
    </source>
</evidence>
<gene>
    <name evidence="1" type="ORF">Q9L58_010148</name>
</gene>
<dbReference type="EMBL" id="JBBBZM010000320">
    <property type="protein sequence ID" value="KAL0630995.1"/>
    <property type="molecule type" value="Genomic_DNA"/>
</dbReference>
<comment type="caution">
    <text evidence="1">The sequence shown here is derived from an EMBL/GenBank/DDBJ whole genome shotgun (WGS) entry which is preliminary data.</text>
</comment>
<evidence type="ECO:0000313" key="1">
    <source>
        <dbReference type="EMBL" id="KAL0630995.1"/>
    </source>
</evidence>
<protein>
    <submittedName>
        <fullName evidence="1">Uncharacterized protein</fullName>
    </submittedName>
</protein>
<keyword evidence="2" id="KW-1185">Reference proteome</keyword>
<proteinExistence type="predicted"/>
<dbReference type="Proteomes" id="UP001447188">
    <property type="component" value="Unassembled WGS sequence"/>
</dbReference>
<name>A0ABR3G4Y8_9PEZI</name>
<reference evidence="1 2" key="1">
    <citation type="submission" date="2024-02" db="EMBL/GenBank/DDBJ databases">
        <title>Discinaceae phylogenomics.</title>
        <authorList>
            <person name="Dirks A.C."/>
            <person name="James T.Y."/>
        </authorList>
    </citation>
    <scope>NUCLEOTIDE SEQUENCE [LARGE SCALE GENOMIC DNA]</scope>
    <source>
        <strain evidence="1 2">ACD0624</strain>
    </source>
</reference>
<organism evidence="1 2">
    <name type="scientific">Discina gigas</name>
    <dbReference type="NCBI Taxonomy" id="1032678"/>
    <lineage>
        <taxon>Eukaryota</taxon>
        <taxon>Fungi</taxon>
        <taxon>Dikarya</taxon>
        <taxon>Ascomycota</taxon>
        <taxon>Pezizomycotina</taxon>
        <taxon>Pezizomycetes</taxon>
        <taxon>Pezizales</taxon>
        <taxon>Discinaceae</taxon>
        <taxon>Discina</taxon>
    </lineage>
</organism>
<accession>A0ABR3G4Y8</accession>
<sequence>MAVKDRTKAILQSNQPVPTLHRFKRQRIGESSMSHRRSLEDIEEIREASYFNLIKMHLLTHFWQHVKRFGNIPMFSTDFSELAHKGHIKESYKSSNKVDTALQILDISTRRQAFELGLLNLQRLQLKHPNRAVNNLKRVAEELGVDLGDFGCSVLRFGRGEQGSGSFRGTLQSILEYPTENFAFLHVPVPEFQEADRYELHNLRCNGKNRFRKRVPRNDWVWIHAGEEHEWGALRGRLPARRQVIFKIPDMATERTHRLCMIEVLEVVNGGHPDSSHGLVEITERNGGTKRAFDEYARVVAETRSFPVCLTQAFFPDWFVTDGPDVRELARPFITNTVLMLPTFNHLLQAIRRRTPAHRVEEGGWVPRQILVSTSPSIEWNTVTEGTRSRPDLPDIINIKDDEDVRVWILAACNQNVLRLFVVFHQLDHLGKQSPAPDYRAYLAPEI</sequence>